<accession>A0A062V3A8</accession>
<keyword evidence="2" id="KW-1185">Reference proteome</keyword>
<organism evidence="1 2">
    <name type="scientific">Candidatus Methanoperedens nitratireducens</name>
    <dbReference type="NCBI Taxonomy" id="1392998"/>
    <lineage>
        <taxon>Archaea</taxon>
        <taxon>Methanobacteriati</taxon>
        <taxon>Methanobacteriota</taxon>
        <taxon>Stenosarchaea group</taxon>
        <taxon>Methanomicrobia</taxon>
        <taxon>Methanosarcinales</taxon>
        <taxon>ANME-2 cluster</taxon>
        <taxon>Candidatus Methanoperedentaceae</taxon>
        <taxon>Candidatus Methanoperedens</taxon>
    </lineage>
</organism>
<comment type="caution">
    <text evidence="1">The sequence shown here is derived from an EMBL/GenBank/DDBJ whole genome shotgun (WGS) entry which is preliminary data.</text>
</comment>
<dbReference type="RefSeq" id="WP_048093279.1">
    <property type="nucleotide sequence ID" value="NZ_JMIY01000007.1"/>
</dbReference>
<dbReference type="Pfam" id="PF11746">
    <property type="entry name" value="DUF3303"/>
    <property type="match status" value="1"/>
</dbReference>
<protein>
    <recommendedName>
        <fullName evidence="3">Muconolactone isomerase domain-containing protein</fullName>
    </recommendedName>
</protein>
<proteinExistence type="predicted"/>
<name>A0A062V3A8_9EURY</name>
<sequence length="98" mass="10996">MARFLILWRVDTMKVPESPEEQMTLSTKLMNMVKEDLKRGMLDWGGFVGGHVGYAIAEGTEQEIALALAKYSPYIKFKVNPVLSVSQVDEIMKAMSKA</sequence>
<dbReference type="InterPro" id="IPR021734">
    <property type="entry name" value="DUF3303"/>
</dbReference>
<reference evidence="1 2" key="1">
    <citation type="journal article" date="2013" name="Nature">
        <title>Anaerobic oxidation of methane coupled to nitrate reduction in a novel archaeal lineage.</title>
        <authorList>
            <person name="Haroon M.F."/>
            <person name="Hu S."/>
            <person name="Shi Y."/>
            <person name="Imelfort M."/>
            <person name="Keller J."/>
            <person name="Hugenholtz P."/>
            <person name="Yuan Z."/>
            <person name="Tyson G.W."/>
        </authorList>
    </citation>
    <scope>NUCLEOTIDE SEQUENCE [LARGE SCALE GENOMIC DNA]</scope>
    <source>
        <strain evidence="1 2">ANME-2d</strain>
    </source>
</reference>
<evidence type="ECO:0000313" key="2">
    <source>
        <dbReference type="Proteomes" id="UP000027153"/>
    </source>
</evidence>
<gene>
    <name evidence="1" type="ORF">ANME2D_03130</name>
</gene>
<dbReference type="AlphaFoldDB" id="A0A062V3A8"/>
<dbReference type="EMBL" id="JMIY01000007">
    <property type="protein sequence ID" value="KCZ71098.1"/>
    <property type="molecule type" value="Genomic_DNA"/>
</dbReference>
<dbReference type="Proteomes" id="UP000027153">
    <property type="component" value="Unassembled WGS sequence"/>
</dbReference>
<evidence type="ECO:0000313" key="1">
    <source>
        <dbReference type="EMBL" id="KCZ71098.1"/>
    </source>
</evidence>
<evidence type="ECO:0008006" key="3">
    <source>
        <dbReference type="Google" id="ProtNLM"/>
    </source>
</evidence>